<reference evidence="2" key="1">
    <citation type="journal article" date="2020" name="mSystems">
        <title>Genome- and Community-Level Interaction Insights into Carbon Utilization and Element Cycling Functions of Hydrothermarchaeota in Hydrothermal Sediment.</title>
        <authorList>
            <person name="Zhou Z."/>
            <person name="Liu Y."/>
            <person name="Xu W."/>
            <person name="Pan J."/>
            <person name="Luo Z.H."/>
            <person name="Li M."/>
        </authorList>
    </citation>
    <scope>NUCLEOTIDE SEQUENCE [LARGE SCALE GENOMIC DNA]</scope>
    <source>
        <strain evidence="2">SpSt-1220</strain>
    </source>
</reference>
<organism evidence="2">
    <name type="scientific">Geoalkalibacter subterraneus</name>
    <dbReference type="NCBI Taxonomy" id="483547"/>
    <lineage>
        <taxon>Bacteria</taxon>
        <taxon>Pseudomonadati</taxon>
        <taxon>Thermodesulfobacteriota</taxon>
        <taxon>Desulfuromonadia</taxon>
        <taxon>Desulfuromonadales</taxon>
        <taxon>Geoalkalibacteraceae</taxon>
        <taxon>Geoalkalibacter</taxon>
    </lineage>
</organism>
<dbReference type="InterPro" id="IPR008490">
    <property type="entry name" value="Transposase_InsH_N"/>
</dbReference>
<dbReference type="EMBL" id="DSDO01000379">
    <property type="protein sequence ID" value="HDR47158.1"/>
    <property type="molecule type" value="Genomic_DNA"/>
</dbReference>
<dbReference type="Proteomes" id="UP000886162">
    <property type="component" value="Unassembled WGS sequence"/>
</dbReference>
<name>A0A831LJS5_9BACT</name>
<sequence>MLDASWPGFFKTLILPELPVSRIFPFFNSGFGRPTKELYTVLGVMVLQQTFDLTDEEACSQLAYNIQWHYALNITEESDSAKYICPKTLWTMRHIIAENGLDGDVFESVTRKLAEVFKVDTDQQRMDSVHIKSNMRRLGRIGIFVSGINKFLRNLKRQNADLLGSIPEKTLDKYLPEKSLQCFSMVKPSAAQKTLVSVGNDLCDLVMRFKDHPEVSAMHSYKQMERILNEQCNVVPEDGGPCVQVKPPREIPSSSLQNPSDPDASYCGHKGQGYQVQIMETYVATDDETIRGITLNLITHVQVGPAHESDANALLPAISATREIGLAPKEILADSLYGGDE</sequence>
<feature type="non-terminal residue" evidence="2">
    <location>
        <position position="341"/>
    </location>
</feature>
<proteinExistence type="predicted"/>
<dbReference type="AlphaFoldDB" id="A0A831LJS5"/>
<comment type="caution">
    <text evidence="2">The sequence shown here is derived from an EMBL/GenBank/DDBJ whole genome shotgun (WGS) entry which is preliminary data.</text>
</comment>
<protein>
    <submittedName>
        <fullName evidence="2">Transposase</fullName>
    </submittedName>
</protein>
<gene>
    <name evidence="2" type="ORF">ENN94_05585</name>
</gene>
<accession>A0A831LJS5</accession>
<feature type="domain" description="Transposase InsH N-terminal" evidence="1">
    <location>
        <begin position="27"/>
        <end position="93"/>
    </location>
</feature>
<evidence type="ECO:0000313" key="2">
    <source>
        <dbReference type="EMBL" id="HDR47158.1"/>
    </source>
</evidence>
<dbReference type="Pfam" id="PF05598">
    <property type="entry name" value="DUF772"/>
    <property type="match status" value="1"/>
</dbReference>
<evidence type="ECO:0000259" key="1">
    <source>
        <dbReference type="Pfam" id="PF05598"/>
    </source>
</evidence>